<evidence type="ECO:0000256" key="1">
    <source>
        <dbReference type="ARBA" id="ARBA00009477"/>
    </source>
</evidence>
<feature type="domain" description="Multidrug resistance protein MdtA-like barrel-sandwich hybrid" evidence="3">
    <location>
        <begin position="56"/>
        <end position="194"/>
    </location>
</feature>
<dbReference type="PANTHER" id="PTHR30469">
    <property type="entry name" value="MULTIDRUG RESISTANCE PROTEIN MDTA"/>
    <property type="match status" value="1"/>
</dbReference>
<keyword evidence="6" id="KW-1185">Reference proteome</keyword>
<dbReference type="EMBL" id="CP102294">
    <property type="protein sequence ID" value="UWN58253.1"/>
    <property type="molecule type" value="Genomic_DNA"/>
</dbReference>
<reference evidence="5" key="1">
    <citation type="journal article" date="2022" name="Cell">
        <title>Design, construction, and in vivo augmentation of a complex gut microbiome.</title>
        <authorList>
            <person name="Cheng A.G."/>
            <person name="Ho P.Y."/>
            <person name="Aranda-Diaz A."/>
            <person name="Jain S."/>
            <person name="Yu F.B."/>
            <person name="Meng X."/>
            <person name="Wang M."/>
            <person name="Iakiviak M."/>
            <person name="Nagashima K."/>
            <person name="Zhao A."/>
            <person name="Murugkar P."/>
            <person name="Patil A."/>
            <person name="Atabakhsh K."/>
            <person name="Weakley A."/>
            <person name="Yan J."/>
            <person name="Brumbaugh A.R."/>
            <person name="Higginbottom S."/>
            <person name="Dimas A."/>
            <person name="Shiver A.L."/>
            <person name="Deutschbauer A."/>
            <person name="Neff N."/>
            <person name="Sonnenburg J.L."/>
            <person name="Huang K.C."/>
            <person name="Fischbach M.A."/>
        </authorList>
    </citation>
    <scope>NUCLEOTIDE SEQUENCE</scope>
    <source>
        <strain evidence="5">AP11</strain>
    </source>
</reference>
<evidence type="ECO:0000259" key="4">
    <source>
        <dbReference type="Pfam" id="PF25954"/>
    </source>
</evidence>
<dbReference type="InterPro" id="IPR006143">
    <property type="entry name" value="RND_pump_MFP"/>
</dbReference>
<feature type="domain" description="CusB-like beta-barrel" evidence="4">
    <location>
        <begin position="207"/>
        <end position="280"/>
    </location>
</feature>
<dbReference type="Gene3D" id="2.40.30.170">
    <property type="match status" value="1"/>
</dbReference>
<dbReference type="PANTHER" id="PTHR30469:SF33">
    <property type="entry name" value="SLR1207 PROTEIN"/>
    <property type="match status" value="1"/>
</dbReference>
<sequence length="385" mass="41578">MKTGIVLLLVAVAVVAAFRLLRKDSKPQTAYNSATVRRGTLVHSVTATGTIEPIIQVEVGTQVSGIIDRIYVDYNSIVKKGEVIAEIDRSTLEAELESSTATLESNKTEYEYQEKNFARIKGLHDKGMVSDTDFETAEYNYNKAKSAYDKSKADMFKVRQNLGYATITAPIDGVVIGREVEEGQTVAASFETPTLFTIANDLSRMRVIADVDEADIGSVQDGQRATFTVDAYPDDVFEGTVTQVRLQATTESNVVTYEVVVNAPNPDLKLKPGLTANITIYTLQKDGVLLVPSKALRFTPDGATAAMSDSSSRRSKTLWVETGSGIEPVGVTIGETDGIYTEVTGPIKEGDRVVTSESLGIPAAEGDMNGQSNPFMPSPPGQKKK</sequence>
<dbReference type="GeneID" id="82890415"/>
<dbReference type="NCBIfam" id="TIGR01730">
    <property type="entry name" value="RND_mfp"/>
    <property type="match status" value="1"/>
</dbReference>
<feature type="compositionally biased region" description="Pro residues" evidence="2">
    <location>
        <begin position="376"/>
        <end position="385"/>
    </location>
</feature>
<evidence type="ECO:0000256" key="2">
    <source>
        <dbReference type="SAM" id="MobiDB-lite"/>
    </source>
</evidence>
<evidence type="ECO:0000313" key="5">
    <source>
        <dbReference type="EMBL" id="UWN58253.1"/>
    </source>
</evidence>
<dbReference type="InterPro" id="IPR058625">
    <property type="entry name" value="MdtA-like_BSH"/>
</dbReference>
<dbReference type="SUPFAM" id="SSF111369">
    <property type="entry name" value="HlyD-like secretion proteins"/>
    <property type="match status" value="1"/>
</dbReference>
<proteinExistence type="inferred from homology"/>
<name>A0ABY5V2L9_9BACT</name>
<accession>A0ABY5V2L9</accession>
<protein>
    <submittedName>
        <fullName evidence="5">Efflux RND transporter periplasmic adaptor subunit</fullName>
    </submittedName>
</protein>
<feature type="region of interest" description="Disordered" evidence="2">
    <location>
        <begin position="357"/>
        <end position="385"/>
    </location>
</feature>
<dbReference type="Gene3D" id="2.40.420.20">
    <property type="match status" value="1"/>
</dbReference>
<evidence type="ECO:0000259" key="3">
    <source>
        <dbReference type="Pfam" id="PF25917"/>
    </source>
</evidence>
<dbReference type="Gene3D" id="1.10.287.470">
    <property type="entry name" value="Helix hairpin bin"/>
    <property type="match status" value="1"/>
</dbReference>
<gene>
    <name evidence="5" type="ORF">NQ491_01735</name>
</gene>
<dbReference type="RefSeq" id="WP_026089517.1">
    <property type="nucleotide sequence ID" value="NZ_CAPH01000006.1"/>
</dbReference>
<dbReference type="Pfam" id="PF25917">
    <property type="entry name" value="BSH_RND"/>
    <property type="match status" value="1"/>
</dbReference>
<evidence type="ECO:0000313" key="6">
    <source>
        <dbReference type="Proteomes" id="UP001059295"/>
    </source>
</evidence>
<dbReference type="InterPro" id="IPR058792">
    <property type="entry name" value="Beta-barrel_RND_2"/>
</dbReference>
<organism evidence="5 6">
    <name type="scientific">Alistipes ihumii AP11</name>
    <dbReference type="NCBI Taxonomy" id="1211813"/>
    <lineage>
        <taxon>Bacteria</taxon>
        <taxon>Pseudomonadati</taxon>
        <taxon>Bacteroidota</taxon>
        <taxon>Bacteroidia</taxon>
        <taxon>Bacteroidales</taxon>
        <taxon>Rikenellaceae</taxon>
        <taxon>Alistipes</taxon>
    </lineage>
</organism>
<comment type="similarity">
    <text evidence="1">Belongs to the membrane fusion protein (MFP) (TC 8.A.1) family.</text>
</comment>
<dbReference type="Proteomes" id="UP001059295">
    <property type="component" value="Chromosome"/>
</dbReference>
<dbReference type="Pfam" id="PF25954">
    <property type="entry name" value="Beta-barrel_RND_2"/>
    <property type="match status" value="1"/>
</dbReference>
<dbReference type="Gene3D" id="2.40.50.100">
    <property type="match status" value="1"/>
</dbReference>